<sequence>MGSRSDLKHEIPDVGRGFTFPPPPIFSSPPIFMNPAHSTTSPLLSTPVVHVLEPTNNQRTLKPKINFPEFEVENPRSWLRKYEKFFELYNILEQDKLSYPSVDLGERRFCTEVCRRFGNIRPQNIIHEFNKLMQVGTVDQYQDKFKELASYMTIINPLLNVTQYVGSFISGFRSELKPLVKLANPSTMLDAYEVAKLYEESFKALIPFVSARPPQTTTTRPLAITYPQNPQVTNSKPNVTPQQPLKITYPNQKPLQTRAPFKPNTLPPNLEVLREQGLCYRCKERYFPGHQCKQRGLHAIEGVEVEPEKEQPEEFVDVPETLEEEVEEQAEVSLNVLLGLSTTSGRISTIKIIGQSSLAVDPLILLLILTLSNC</sequence>
<gene>
    <name evidence="2" type="ORF">KY290_030672</name>
</gene>
<evidence type="ECO:0000313" key="3">
    <source>
        <dbReference type="Proteomes" id="UP000826656"/>
    </source>
</evidence>
<protein>
    <recommendedName>
        <fullName evidence="4">Retrotransposon gag domain-containing protein</fullName>
    </recommendedName>
</protein>
<name>A0ABQ7U7X7_SOLTU</name>
<keyword evidence="3" id="KW-1185">Reference proteome</keyword>
<organism evidence="2 3">
    <name type="scientific">Solanum tuberosum</name>
    <name type="common">Potato</name>
    <dbReference type="NCBI Taxonomy" id="4113"/>
    <lineage>
        <taxon>Eukaryota</taxon>
        <taxon>Viridiplantae</taxon>
        <taxon>Streptophyta</taxon>
        <taxon>Embryophyta</taxon>
        <taxon>Tracheophyta</taxon>
        <taxon>Spermatophyta</taxon>
        <taxon>Magnoliopsida</taxon>
        <taxon>eudicotyledons</taxon>
        <taxon>Gunneridae</taxon>
        <taxon>Pentapetalae</taxon>
        <taxon>asterids</taxon>
        <taxon>lamiids</taxon>
        <taxon>Solanales</taxon>
        <taxon>Solanaceae</taxon>
        <taxon>Solanoideae</taxon>
        <taxon>Solaneae</taxon>
        <taxon>Solanum</taxon>
    </lineage>
</organism>
<reference evidence="2 3" key="1">
    <citation type="journal article" date="2021" name="bioRxiv">
        <title>Chromosome-scale and haplotype-resolved genome assembly of a tetraploid potato cultivar.</title>
        <authorList>
            <person name="Sun H."/>
            <person name="Jiao W.-B."/>
            <person name="Krause K."/>
            <person name="Campoy J.A."/>
            <person name="Goel M."/>
            <person name="Folz-Donahue K."/>
            <person name="Kukat C."/>
            <person name="Huettel B."/>
            <person name="Schneeberger K."/>
        </authorList>
    </citation>
    <scope>NUCLEOTIDE SEQUENCE [LARGE SCALE GENOMIC DNA]</scope>
    <source>
        <strain evidence="2">SolTubOtavaFocal</strain>
        <tissue evidence="2">Leaves</tissue>
    </source>
</reference>
<accession>A0ABQ7U7X7</accession>
<dbReference type="EMBL" id="JAIVGD010000023">
    <property type="protein sequence ID" value="KAH0742679.1"/>
    <property type="molecule type" value="Genomic_DNA"/>
</dbReference>
<proteinExistence type="predicted"/>
<evidence type="ECO:0000313" key="2">
    <source>
        <dbReference type="EMBL" id="KAH0742679.1"/>
    </source>
</evidence>
<comment type="caution">
    <text evidence="2">The sequence shown here is derived from an EMBL/GenBank/DDBJ whole genome shotgun (WGS) entry which is preliminary data.</text>
</comment>
<evidence type="ECO:0008006" key="4">
    <source>
        <dbReference type="Google" id="ProtNLM"/>
    </source>
</evidence>
<feature type="region of interest" description="Disordered" evidence="1">
    <location>
        <begin position="227"/>
        <end position="247"/>
    </location>
</feature>
<dbReference type="Proteomes" id="UP000826656">
    <property type="component" value="Unassembled WGS sequence"/>
</dbReference>
<evidence type="ECO:0000256" key="1">
    <source>
        <dbReference type="SAM" id="MobiDB-lite"/>
    </source>
</evidence>